<evidence type="ECO:0000256" key="3">
    <source>
        <dbReference type="ARBA" id="ARBA00023163"/>
    </source>
</evidence>
<proteinExistence type="predicted"/>
<evidence type="ECO:0000256" key="1">
    <source>
        <dbReference type="ARBA" id="ARBA00023015"/>
    </source>
</evidence>
<evidence type="ECO:0000256" key="2">
    <source>
        <dbReference type="ARBA" id="ARBA00023125"/>
    </source>
</evidence>
<dbReference type="SMART" id="SM00346">
    <property type="entry name" value="HTH_ICLR"/>
    <property type="match status" value="1"/>
</dbReference>
<dbReference type="SUPFAM" id="SSF46785">
    <property type="entry name" value="Winged helix' DNA-binding domain"/>
    <property type="match status" value="1"/>
</dbReference>
<evidence type="ECO:0000313" key="7">
    <source>
        <dbReference type="Proteomes" id="UP000182466"/>
    </source>
</evidence>
<feature type="domain" description="IclR-ED" evidence="5">
    <location>
        <begin position="168"/>
        <end position="350"/>
    </location>
</feature>
<dbReference type="AlphaFoldDB" id="A0A1I7BIU7"/>
<dbReference type="InterPro" id="IPR050707">
    <property type="entry name" value="HTH_MetabolicPath_Reg"/>
</dbReference>
<evidence type="ECO:0000259" key="5">
    <source>
        <dbReference type="PROSITE" id="PS51078"/>
    </source>
</evidence>
<dbReference type="Pfam" id="PF01614">
    <property type="entry name" value="IclR_C"/>
    <property type="match status" value="1"/>
</dbReference>
<dbReference type="InterPro" id="IPR014757">
    <property type="entry name" value="Tscrpt_reg_IclR_C"/>
</dbReference>
<evidence type="ECO:0000259" key="4">
    <source>
        <dbReference type="PROSITE" id="PS51077"/>
    </source>
</evidence>
<dbReference type="GO" id="GO:0003700">
    <property type="term" value="F:DNA-binding transcription factor activity"/>
    <property type="evidence" value="ECO:0007669"/>
    <property type="project" value="TreeGrafter"/>
</dbReference>
<reference evidence="6 7" key="1">
    <citation type="submission" date="2016-10" db="EMBL/GenBank/DDBJ databases">
        <authorList>
            <person name="de Groot N.N."/>
        </authorList>
    </citation>
    <scope>NUCLEOTIDE SEQUENCE [LARGE SCALE GENOMIC DNA]</scope>
    <source>
        <strain evidence="6 7">CGMCC 1.10959</strain>
    </source>
</reference>
<dbReference type="InterPro" id="IPR036390">
    <property type="entry name" value="WH_DNA-bd_sf"/>
</dbReference>
<dbReference type="Proteomes" id="UP000182466">
    <property type="component" value="Unassembled WGS sequence"/>
</dbReference>
<keyword evidence="3" id="KW-0804">Transcription</keyword>
<sequence length="360" mass="39402">MMQIGPGCVERHRKPASIAQFGVNIVSSAPIRKMPGKRLAFVTALALPGDALLFSAVWRCHKKKLALRTEILFHFLKGKVSLSGTNRRRGGETMGMVRPKIQSMQTIDRVATVLRALSEAPSTGLRLSDVAKATGLGKSTVLRLLGALADVGYVEYDDDVRRYRLGYGLFALGLSARRFHILDLARPVLDRLAESTGDTVFLSVRDGDQALCADRRTGSYPIRSLTLSVGDRRPLGVGAGSLALLAFEADEEIQRIIAANRRERQDFGRFDDLSLATMIKATRQEGFAFNDGHIVSAMNAVAVPVLDDSGRVVAALSIAAIRERMQEPRRAELVAQLHAEARALGQRNTQKTERTVRADE</sequence>
<keyword evidence="7" id="KW-1185">Reference proteome</keyword>
<dbReference type="Gene3D" id="1.10.10.10">
    <property type="entry name" value="Winged helix-like DNA-binding domain superfamily/Winged helix DNA-binding domain"/>
    <property type="match status" value="1"/>
</dbReference>
<organism evidence="6 7">
    <name type="scientific">Sedimentitalea nanhaiensis</name>
    <dbReference type="NCBI Taxonomy" id="999627"/>
    <lineage>
        <taxon>Bacteria</taxon>
        <taxon>Pseudomonadati</taxon>
        <taxon>Pseudomonadota</taxon>
        <taxon>Alphaproteobacteria</taxon>
        <taxon>Rhodobacterales</taxon>
        <taxon>Paracoccaceae</taxon>
        <taxon>Sedimentitalea</taxon>
    </lineage>
</organism>
<dbReference type="STRING" id="999627.SAMN05216236_11090"/>
<dbReference type="GO" id="GO:0003677">
    <property type="term" value="F:DNA binding"/>
    <property type="evidence" value="ECO:0007669"/>
    <property type="project" value="UniProtKB-KW"/>
</dbReference>
<dbReference type="EMBL" id="FPAW01000010">
    <property type="protein sequence ID" value="SFT87098.1"/>
    <property type="molecule type" value="Genomic_DNA"/>
</dbReference>
<feature type="domain" description="HTH iclR-type" evidence="4">
    <location>
        <begin position="104"/>
        <end position="167"/>
    </location>
</feature>
<dbReference type="eggNOG" id="COG1414">
    <property type="taxonomic scope" value="Bacteria"/>
</dbReference>
<dbReference type="SUPFAM" id="SSF55781">
    <property type="entry name" value="GAF domain-like"/>
    <property type="match status" value="1"/>
</dbReference>
<dbReference type="GO" id="GO:0045892">
    <property type="term" value="P:negative regulation of DNA-templated transcription"/>
    <property type="evidence" value="ECO:0007669"/>
    <property type="project" value="TreeGrafter"/>
</dbReference>
<dbReference type="PROSITE" id="PS51078">
    <property type="entry name" value="ICLR_ED"/>
    <property type="match status" value="1"/>
</dbReference>
<dbReference type="InterPro" id="IPR036388">
    <property type="entry name" value="WH-like_DNA-bd_sf"/>
</dbReference>
<dbReference type="PROSITE" id="PS51077">
    <property type="entry name" value="HTH_ICLR"/>
    <property type="match status" value="1"/>
</dbReference>
<dbReference type="PANTHER" id="PTHR30136:SF39">
    <property type="entry name" value="TRANSCRIPTIONAL REGULATORY PROTEIN"/>
    <property type="match status" value="1"/>
</dbReference>
<keyword evidence="1" id="KW-0805">Transcription regulation</keyword>
<accession>A0A1I7BIU7</accession>
<evidence type="ECO:0000313" key="6">
    <source>
        <dbReference type="EMBL" id="SFT87098.1"/>
    </source>
</evidence>
<keyword evidence="2" id="KW-0238">DNA-binding</keyword>
<gene>
    <name evidence="6" type="ORF">SAMN05216236_11090</name>
</gene>
<dbReference type="PANTHER" id="PTHR30136">
    <property type="entry name" value="HELIX-TURN-HELIX TRANSCRIPTIONAL REGULATOR, ICLR FAMILY"/>
    <property type="match status" value="1"/>
</dbReference>
<protein>
    <submittedName>
        <fullName evidence="6">Transcriptional regulator, IclR family</fullName>
    </submittedName>
</protein>
<dbReference type="InterPro" id="IPR029016">
    <property type="entry name" value="GAF-like_dom_sf"/>
</dbReference>
<dbReference type="Gene3D" id="3.30.450.40">
    <property type="match status" value="1"/>
</dbReference>
<name>A0A1I7BIU7_9RHOB</name>
<dbReference type="InterPro" id="IPR005471">
    <property type="entry name" value="Tscrpt_reg_IclR_N"/>
</dbReference>
<dbReference type="Pfam" id="PF09339">
    <property type="entry name" value="HTH_IclR"/>
    <property type="match status" value="1"/>
</dbReference>